<sequence>MKFNVESFGKFMYRIPQFPLEKYLDAGKYPDINSYLKDILASAEVQNALFFASDNFLKEVTVFLEGGIDEKDFKRMQGFQMTALKYLNRMATRCTPFGSFAGLGIGTLSQEPDHIAPKAALKEHLYWDTAFLLSVMEALTDEPENRPYIRFFPNNSIYCVSDIHRYIEFNYDSAGRRNYSLSTFRMNKYLSVILEAAAAGPSFNELAAAITDDDITPDDAAEFLHELINERILISEFEPWLVGARYEDQLLELIGKKLQAGIPDLQSEQRFRDVWNLLKEKNDITAALQPSDNNVEIFRQLVLKAEKFPLKFSSTDYFQMDAEAEAAANLSYDAVINVKNGVKYLFKLAGISRGAESLDAFKKKFEARYEQQSVKLVELMDPEYGIAYNSLSESLLYHTPLVDDVPVNERPAGTGVTPLMWDNRFHTFLFRKIQRAQQQQSQEVVITPAELEQFTFDMDKIPPTLNAFVSIVPTGSGKPLVHFRDWGSDTALTLLGRFSIMNEEMQEVTRKIADFENACYSRQQFKVAEITHLADPRLGNITTRSSLRDHEIGYITKSNSTAPGIIRVDQLYVRLENKVFYLYNDRNERIIPVLSNAHNTNKHILPLYKFLYDLQNEHMEGVRYMSLNLGPINKILEHVPRIRYENYIFRPASWSIYQREFTDLWDLNPEGRLEKIRAVLKEKNIPDNFFVFAGDNRLFIDMEKCPYPSVMVLADMLAKNAILIIEENLYAGADQQLIRNEQGNYLHEIIIPFKNQHLLESKQEYLHLNATVFPKVSRDFPPGSEWIYIKIYTGVTNADKLIREYLPAMTARMKQAGLISTWFFLRFHDPESHIRLRFHLRDVSRYGELFRLFYEVVGPFMNNDFIDRISMDTYKREIERYGGPERIAAAEQIFCLDSEVSVDILQLLDKGGHPALNWLPAVVIFDVYMDAFSLNLEQKHQYVTESRDWFAVEFRANKAQRRKMGTKYREHFTLLEQALRDRKLPFTNAPEIAAVIEDYSRNLRGLVLAAYPDSHQQIGPMRSFMHMFLLRFLLAKNRMHEYTIYSLLELYYKSIIAKRINISDAIVQEK</sequence>
<organism evidence="3 4">
    <name type="scientific">Chitinophaga solisilvae</name>
    <dbReference type="NCBI Taxonomy" id="1233460"/>
    <lineage>
        <taxon>Bacteria</taxon>
        <taxon>Pseudomonadati</taxon>
        <taxon>Bacteroidota</taxon>
        <taxon>Chitinophagia</taxon>
        <taxon>Chitinophagales</taxon>
        <taxon>Chitinophagaceae</taxon>
        <taxon>Chitinophaga</taxon>
    </lineage>
</organism>
<evidence type="ECO:0000313" key="4">
    <source>
        <dbReference type="Proteomes" id="UP000281028"/>
    </source>
</evidence>
<dbReference type="OrthoDB" id="1273722at2"/>
<dbReference type="InterPro" id="IPR023809">
    <property type="entry name" value="Thiopep_bacteriocin_synth_dom"/>
</dbReference>
<dbReference type="InterPro" id="IPR006827">
    <property type="entry name" value="Lant_deHydtase_N"/>
</dbReference>
<evidence type="ECO:0000259" key="2">
    <source>
        <dbReference type="Pfam" id="PF14028"/>
    </source>
</evidence>
<name>A0A9Q5DB79_9BACT</name>
<feature type="domain" description="Lantibiotic dehydratase N-terminal" evidence="1">
    <location>
        <begin position="42"/>
        <end position="703"/>
    </location>
</feature>
<comment type="caution">
    <text evidence="3">The sequence shown here is derived from an EMBL/GenBank/DDBJ whole genome shotgun (WGS) entry which is preliminary data.</text>
</comment>
<keyword evidence="4" id="KW-1185">Reference proteome</keyword>
<dbReference type="NCBIfam" id="TIGR03891">
    <property type="entry name" value="thiopep_ocin"/>
    <property type="match status" value="1"/>
</dbReference>
<dbReference type="Pfam" id="PF04738">
    <property type="entry name" value="Lant_dehydr_N"/>
    <property type="match status" value="1"/>
</dbReference>
<dbReference type="Pfam" id="PF14028">
    <property type="entry name" value="Lant_dehydr_C"/>
    <property type="match status" value="1"/>
</dbReference>
<reference evidence="3" key="1">
    <citation type="submission" date="2020-05" db="EMBL/GenBank/DDBJ databases">
        <title>Chitinophaga laudate sp. nov., isolated from a tropical peat swamp.</title>
        <authorList>
            <person name="Goh C.B.S."/>
            <person name="Lee M.S."/>
            <person name="Parimannan S."/>
            <person name="Pasbakhsh P."/>
            <person name="Yule C.M."/>
            <person name="Rajandas H."/>
            <person name="Loke S."/>
            <person name="Croft L."/>
            <person name="Tan J.B.L."/>
        </authorList>
    </citation>
    <scope>NUCLEOTIDE SEQUENCE</scope>
    <source>
        <strain evidence="3">Mgbs1</strain>
    </source>
</reference>
<protein>
    <submittedName>
        <fullName evidence="3">Lantibiotic dehydratase</fullName>
    </submittedName>
</protein>
<evidence type="ECO:0000313" key="3">
    <source>
        <dbReference type="EMBL" id="NSL87180.1"/>
    </source>
</evidence>
<proteinExistence type="predicted"/>
<dbReference type="EMBL" id="RIAR02000001">
    <property type="protein sequence ID" value="NSL87180.1"/>
    <property type="molecule type" value="Genomic_DNA"/>
</dbReference>
<gene>
    <name evidence="3" type="ORF">ECE50_010085</name>
</gene>
<feature type="domain" description="Thiopeptide-type bacteriocin biosynthesis" evidence="2">
    <location>
        <begin position="786"/>
        <end position="1052"/>
    </location>
</feature>
<dbReference type="AlphaFoldDB" id="A0A9Q5DB79"/>
<accession>A0A9Q5DB79</accession>
<evidence type="ECO:0000259" key="1">
    <source>
        <dbReference type="Pfam" id="PF04738"/>
    </source>
</evidence>
<dbReference type="Proteomes" id="UP000281028">
    <property type="component" value="Unassembled WGS sequence"/>
</dbReference>